<comment type="caution">
    <text evidence="2">The sequence shown here is derived from an EMBL/GenBank/DDBJ whole genome shotgun (WGS) entry which is preliminary data.</text>
</comment>
<feature type="region of interest" description="Disordered" evidence="1">
    <location>
        <begin position="575"/>
        <end position="599"/>
    </location>
</feature>
<feature type="compositionally biased region" description="Basic and acidic residues" evidence="1">
    <location>
        <begin position="719"/>
        <end position="728"/>
    </location>
</feature>
<reference evidence="2" key="1">
    <citation type="submission" date="2022-06" db="EMBL/GenBank/DDBJ databases">
        <authorList>
            <consortium name="SYNGENTA / RWTH Aachen University"/>
        </authorList>
    </citation>
    <scope>NUCLEOTIDE SEQUENCE</scope>
</reference>
<gene>
    <name evidence="2" type="ORF">PPACK8108_LOCUS4747</name>
</gene>
<feature type="compositionally biased region" description="Basic residues" evidence="1">
    <location>
        <begin position="841"/>
        <end position="853"/>
    </location>
</feature>
<feature type="region of interest" description="Disordered" evidence="1">
    <location>
        <begin position="706"/>
        <end position="728"/>
    </location>
</feature>
<feature type="compositionally biased region" description="Polar residues" evidence="1">
    <location>
        <begin position="341"/>
        <end position="380"/>
    </location>
</feature>
<evidence type="ECO:0000256" key="1">
    <source>
        <dbReference type="SAM" id="MobiDB-lite"/>
    </source>
</evidence>
<keyword evidence="3" id="KW-1185">Reference proteome</keyword>
<evidence type="ECO:0000313" key="2">
    <source>
        <dbReference type="EMBL" id="CAH7670070.1"/>
    </source>
</evidence>
<feature type="region of interest" description="Disordered" evidence="1">
    <location>
        <begin position="765"/>
        <end position="790"/>
    </location>
</feature>
<feature type="compositionally biased region" description="Basic and acidic residues" evidence="1">
    <location>
        <begin position="585"/>
        <end position="599"/>
    </location>
</feature>
<feature type="region of interest" description="Disordered" evidence="1">
    <location>
        <begin position="834"/>
        <end position="853"/>
    </location>
</feature>
<sequence length="872" mass="100053">MPLSFYQGNPEITPFKTTLTPNQDLDDEIFDSSKDVDNSEPDLDIREEMVDNRSSLKERNNANWEEMRENIRLLRLLSEVEKAVPIPKQNKFVPQKVQFESHENVLVPSKSSVESSFLSPPGLIPSDSQSSRKLSTKSIDGKKLNRQESLKFNTKIFSKSPETHNHNSRKLSVGENRSSFELEDYKEAIPQRWDHLAQLERKAREASIEGLRKASLVSSGSASGGEINSQNHSRKLLFLNSTKRRPSLPFTNLDKNHVANINRFENSKFNYSSSNKIYPERNNDFNINEQRPRIVVTNLIGPDQTSQLIDFSHRSPSALNKNFSSSREFLGKPFGPRPMSRSISGSSNQYAMAPSGTLSSSARSFTENSFSENHSTTSAGSGNGLKPIPLEILENLLNTSNHLIRRNSKFDRSLLQPQLNYEDNQISLEKEEKSKEANFNRDKQALPINNDEIERTQSVEVQSTNYSQESFLDGMEDFLNNENDNITRRDQIDLNQIPLNRLPDQEPEVFSEKSSRDVLSLRNKAKDLDYRPIKKVNCVSSINSESHIFKTMDGKRFNSNQPHPIEYSSQLNSYSRIPLTGTNPKNHEKGTENKAKIDPRKYYLKSKSSPNLVQRSNHGNSCNKLLLGVDDHRRINFGHSRNNQILRNRDQDHHDLYSNRSLSDVSSSTYSKQSQSSLNKIIFKFPLPSNRKILVRPKESFTTGKKLELDGYKNNNQEDSGKDEDNYGGHEIDFIKECEEEERELFDDNEMFSLGIKAFKSEPNLQKSSFHKDNPKPTTLYSDQNHEKQRSKHTNWLFGFKNKNKNNDGHHDLIRNNEIIKKESSSSLGFFKRKSFDGGKAGKRKKSLLKKKRKVQKIQNIKIKNQKIFVKE</sequence>
<feature type="compositionally biased region" description="Polar residues" evidence="1">
    <location>
        <begin position="575"/>
        <end position="584"/>
    </location>
</feature>
<evidence type="ECO:0000313" key="3">
    <source>
        <dbReference type="Proteomes" id="UP001153365"/>
    </source>
</evidence>
<name>A0AAV0AR60_PHAPC</name>
<feature type="region of interest" description="Disordered" evidence="1">
    <location>
        <begin position="341"/>
        <end position="384"/>
    </location>
</feature>
<feature type="region of interest" description="Disordered" evidence="1">
    <location>
        <begin position="1"/>
        <end position="23"/>
    </location>
</feature>
<dbReference type="Proteomes" id="UP001153365">
    <property type="component" value="Unassembled WGS sequence"/>
</dbReference>
<feature type="region of interest" description="Disordered" evidence="1">
    <location>
        <begin position="116"/>
        <end position="139"/>
    </location>
</feature>
<protein>
    <submittedName>
        <fullName evidence="2">Expressed protein</fullName>
    </submittedName>
</protein>
<dbReference type="AlphaFoldDB" id="A0AAV0AR60"/>
<organism evidence="2 3">
    <name type="scientific">Phakopsora pachyrhizi</name>
    <name type="common">Asian soybean rust disease fungus</name>
    <dbReference type="NCBI Taxonomy" id="170000"/>
    <lineage>
        <taxon>Eukaryota</taxon>
        <taxon>Fungi</taxon>
        <taxon>Dikarya</taxon>
        <taxon>Basidiomycota</taxon>
        <taxon>Pucciniomycotina</taxon>
        <taxon>Pucciniomycetes</taxon>
        <taxon>Pucciniales</taxon>
        <taxon>Phakopsoraceae</taxon>
        <taxon>Phakopsora</taxon>
    </lineage>
</organism>
<proteinExistence type="predicted"/>
<dbReference type="EMBL" id="CALTRL010000918">
    <property type="protein sequence ID" value="CAH7670070.1"/>
    <property type="molecule type" value="Genomic_DNA"/>
</dbReference>
<accession>A0AAV0AR60</accession>
<feature type="compositionally biased region" description="Polar residues" evidence="1">
    <location>
        <begin position="126"/>
        <end position="138"/>
    </location>
</feature>